<comment type="caution">
    <text evidence="1">The sequence shown here is derived from an EMBL/GenBank/DDBJ whole genome shotgun (WGS) entry which is preliminary data.</text>
</comment>
<keyword evidence="1" id="KW-0808">Transferase</keyword>
<organism evidence="1 2">
    <name type="scientific">Campylobacter molothri</name>
    <dbReference type="NCBI Taxonomy" id="1032242"/>
    <lineage>
        <taxon>Bacteria</taxon>
        <taxon>Pseudomonadati</taxon>
        <taxon>Campylobacterota</taxon>
        <taxon>Epsilonproteobacteria</taxon>
        <taxon>Campylobacterales</taxon>
        <taxon>Campylobacteraceae</taxon>
        <taxon>Campylobacter</taxon>
    </lineage>
</organism>
<protein>
    <submittedName>
        <fullName evidence="1">Pseudaminic acid synthase</fullName>
        <ecNumber evidence="1">2.5.1.97</ecNumber>
    </submittedName>
</protein>
<dbReference type="Proteomes" id="UP001319828">
    <property type="component" value="Unassembled WGS sequence"/>
</dbReference>
<keyword evidence="2" id="KW-1185">Reference proteome</keyword>
<accession>A0ACC5W3K1</accession>
<evidence type="ECO:0000313" key="1">
    <source>
        <dbReference type="EMBL" id="MBZ7975172.1"/>
    </source>
</evidence>
<dbReference type="EMBL" id="JACHUQ010000019">
    <property type="protein sequence ID" value="MBZ7975172.1"/>
    <property type="molecule type" value="Genomic_DNA"/>
</dbReference>
<dbReference type="EC" id="2.5.1.97" evidence="1"/>
<sequence length="343" mass="38929">MQIGNFNTDQKVFIIAELSANHAGSLELALKSIKAAKEAGADAIKIQTYTPDSLTLNSNKEDFIIKGGLWDKRKLYELYESAKTPYEWHEQIFKTAKDENILCFSSPFSKKDVDFLKKFNPIAYKIASFEANDEELIRYIAKENKTTIVSTGIASEEELFRICEIFKEEQNSQLIFLKCTSAYPAKISDMNLKAILSLKEKFRVEVGLSDHSFGHLAPVMAVALGARVIEKHFMLDKNLKSEDSQFSLDFNEFKAMVQAVREAESALGDGSLELNEKTLKNRTFARSLYASKDIKKGEIFSEENVKSVRPSFGLHPKFYKEILGKKATKDIEFGEALKEEYFK</sequence>
<reference evidence="1" key="1">
    <citation type="submission" date="2020-07" db="EMBL/GenBank/DDBJ databases">
        <title>Campylobacter molothri sp. nov. isolated from wild birds.</title>
        <authorList>
            <person name="Miller W.G."/>
            <person name="Chapman M.H."/>
            <person name="Yee E."/>
            <person name="Lopes B.S."/>
            <person name="Forbes K.J."/>
        </authorList>
    </citation>
    <scope>NUCLEOTIDE SEQUENCE</scope>
    <source>
        <strain evidence="1">RM9754</strain>
    </source>
</reference>
<name>A0ACC5W3K1_9BACT</name>
<evidence type="ECO:0000313" key="2">
    <source>
        <dbReference type="Proteomes" id="UP001319828"/>
    </source>
</evidence>
<proteinExistence type="predicted"/>
<gene>
    <name evidence="1" type="primary">pseI</name>
    <name evidence="1" type="ORF">H2252_07270</name>
</gene>